<sequence length="98" mass="11163">MNIPIRRVGRNPWTGSIHMLAMQHVGPQRHGPGRLPGQCLRLGEDMAPRCVQKEVESPSRYLFAVFLHSVLLFLWSGDTFVRDLFLHVDCLSSMTFIS</sequence>
<keyword evidence="1" id="KW-0812">Transmembrane</keyword>
<gene>
    <name evidence="2" type="ORF">M421DRAFT_377223</name>
</gene>
<evidence type="ECO:0000256" key="1">
    <source>
        <dbReference type="SAM" id="Phobius"/>
    </source>
</evidence>
<keyword evidence="1" id="KW-0472">Membrane</keyword>
<evidence type="ECO:0000313" key="2">
    <source>
        <dbReference type="EMBL" id="KAF1930584.1"/>
    </source>
</evidence>
<feature type="transmembrane region" description="Helical" evidence="1">
    <location>
        <begin position="61"/>
        <end position="77"/>
    </location>
</feature>
<dbReference type="AlphaFoldDB" id="A0A6A5RTV4"/>
<dbReference type="Proteomes" id="UP000800082">
    <property type="component" value="Unassembled WGS sequence"/>
</dbReference>
<reference evidence="2" key="1">
    <citation type="journal article" date="2020" name="Stud. Mycol.">
        <title>101 Dothideomycetes genomes: a test case for predicting lifestyles and emergence of pathogens.</title>
        <authorList>
            <person name="Haridas S."/>
            <person name="Albert R."/>
            <person name="Binder M."/>
            <person name="Bloem J."/>
            <person name="Labutti K."/>
            <person name="Salamov A."/>
            <person name="Andreopoulos B."/>
            <person name="Baker S."/>
            <person name="Barry K."/>
            <person name="Bills G."/>
            <person name="Bluhm B."/>
            <person name="Cannon C."/>
            <person name="Castanera R."/>
            <person name="Culley D."/>
            <person name="Daum C."/>
            <person name="Ezra D."/>
            <person name="Gonzalez J."/>
            <person name="Henrissat B."/>
            <person name="Kuo A."/>
            <person name="Liang C."/>
            <person name="Lipzen A."/>
            <person name="Lutzoni F."/>
            <person name="Magnuson J."/>
            <person name="Mondo S."/>
            <person name="Nolan M."/>
            <person name="Ohm R."/>
            <person name="Pangilinan J."/>
            <person name="Park H.-J."/>
            <person name="Ramirez L."/>
            <person name="Alfaro M."/>
            <person name="Sun H."/>
            <person name="Tritt A."/>
            <person name="Yoshinaga Y."/>
            <person name="Zwiers L.-H."/>
            <person name="Turgeon B."/>
            <person name="Goodwin S."/>
            <person name="Spatafora J."/>
            <person name="Crous P."/>
            <person name="Grigoriev I."/>
        </authorList>
    </citation>
    <scope>NUCLEOTIDE SEQUENCE</scope>
    <source>
        <strain evidence="2">CBS 183.55</strain>
    </source>
</reference>
<keyword evidence="3" id="KW-1185">Reference proteome</keyword>
<keyword evidence="1" id="KW-1133">Transmembrane helix</keyword>
<dbReference type="GeneID" id="54347470"/>
<organism evidence="2 3">
    <name type="scientific">Didymella exigua CBS 183.55</name>
    <dbReference type="NCBI Taxonomy" id="1150837"/>
    <lineage>
        <taxon>Eukaryota</taxon>
        <taxon>Fungi</taxon>
        <taxon>Dikarya</taxon>
        <taxon>Ascomycota</taxon>
        <taxon>Pezizomycotina</taxon>
        <taxon>Dothideomycetes</taxon>
        <taxon>Pleosporomycetidae</taxon>
        <taxon>Pleosporales</taxon>
        <taxon>Pleosporineae</taxon>
        <taxon>Didymellaceae</taxon>
        <taxon>Didymella</taxon>
    </lineage>
</organism>
<proteinExistence type="predicted"/>
<accession>A0A6A5RTV4</accession>
<name>A0A6A5RTV4_9PLEO</name>
<protein>
    <submittedName>
        <fullName evidence="2">Uncharacterized protein</fullName>
    </submittedName>
</protein>
<dbReference type="EMBL" id="ML978963">
    <property type="protein sequence ID" value="KAF1930584.1"/>
    <property type="molecule type" value="Genomic_DNA"/>
</dbReference>
<dbReference type="RefSeq" id="XP_033450832.1">
    <property type="nucleotide sequence ID" value="XM_033589822.1"/>
</dbReference>
<evidence type="ECO:0000313" key="3">
    <source>
        <dbReference type="Proteomes" id="UP000800082"/>
    </source>
</evidence>